<keyword evidence="2" id="KW-1185">Reference proteome</keyword>
<evidence type="ECO:0000313" key="1">
    <source>
        <dbReference type="EMBL" id="GBL95584.1"/>
    </source>
</evidence>
<dbReference type="InterPro" id="IPR052709">
    <property type="entry name" value="Transposase-MT_Hybrid"/>
</dbReference>
<organism evidence="1 2">
    <name type="scientific">Araneus ventricosus</name>
    <name type="common">Orbweaver spider</name>
    <name type="synonym">Epeira ventricosa</name>
    <dbReference type="NCBI Taxonomy" id="182803"/>
    <lineage>
        <taxon>Eukaryota</taxon>
        <taxon>Metazoa</taxon>
        <taxon>Ecdysozoa</taxon>
        <taxon>Arthropoda</taxon>
        <taxon>Chelicerata</taxon>
        <taxon>Arachnida</taxon>
        <taxon>Araneae</taxon>
        <taxon>Araneomorphae</taxon>
        <taxon>Entelegynae</taxon>
        <taxon>Araneoidea</taxon>
        <taxon>Araneidae</taxon>
        <taxon>Araneus</taxon>
    </lineage>
</organism>
<evidence type="ECO:0008006" key="3">
    <source>
        <dbReference type="Google" id="ProtNLM"/>
    </source>
</evidence>
<accession>A0A4Y2BWS7</accession>
<dbReference type="AlphaFoldDB" id="A0A4Y2BWS7"/>
<reference evidence="1 2" key="1">
    <citation type="journal article" date="2019" name="Sci. Rep.">
        <title>Orb-weaving spider Araneus ventricosus genome elucidates the spidroin gene catalogue.</title>
        <authorList>
            <person name="Kono N."/>
            <person name="Nakamura H."/>
            <person name="Ohtoshi R."/>
            <person name="Moran D.A.P."/>
            <person name="Shinohara A."/>
            <person name="Yoshida Y."/>
            <person name="Fujiwara M."/>
            <person name="Mori M."/>
            <person name="Tomita M."/>
            <person name="Arakawa K."/>
        </authorList>
    </citation>
    <scope>NUCLEOTIDE SEQUENCE [LARGE SCALE GENOMIC DNA]</scope>
</reference>
<dbReference type="Gene3D" id="3.30.420.10">
    <property type="entry name" value="Ribonuclease H-like superfamily/Ribonuclease H"/>
    <property type="match status" value="1"/>
</dbReference>
<dbReference type="Proteomes" id="UP000499080">
    <property type="component" value="Unassembled WGS sequence"/>
</dbReference>
<proteinExistence type="predicted"/>
<dbReference type="EMBL" id="BGPR01000113">
    <property type="protein sequence ID" value="GBL95584.1"/>
    <property type="molecule type" value="Genomic_DNA"/>
</dbReference>
<sequence length="129" mass="15104">MLIKVRDAIREKRRNAFRRKVVLFHQDNARPHVSTMTGWTLYKLEWDLMQHPPYRSDMALSVSYLFSHLQLHLDGAIFNSNEGIINDVNLFLDSRTPHFFAEGIEKLPKRCQTIVNLNGDYCNVSFPRA</sequence>
<comment type="caution">
    <text evidence="1">The sequence shown here is derived from an EMBL/GenBank/DDBJ whole genome shotgun (WGS) entry which is preliminary data.</text>
</comment>
<dbReference type="InterPro" id="IPR036397">
    <property type="entry name" value="RNaseH_sf"/>
</dbReference>
<dbReference type="GO" id="GO:0003676">
    <property type="term" value="F:nucleic acid binding"/>
    <property type="evidence" value="ECO:0007669"/>
    <property type="project" value="InterPro"/>
</dbReference>
<gene>
    <name evidence="1" type="ORF">AVEN_24798_1</name>
</gene>
<dbReference type="PANTHER" id="PTHR46060:SF1">
    <property type="entry name" value="MARINER MOS1 TRANSPOSASE-LIKE PROTEIN"/>
    <property type="match status" value="1"/>
</dbReference>
<protein>
    <recommendedName>
        <fullName evidence="3">Histone-lysine N-methyltransferase SETMAR</fullName>
    </recommendedName>
</protein>
<name>A0A4Y2BWS7_ARAVE</name>
<dbReference type="PANTHER" id="PTHR46060">
    <property type="entry name" value="MARINER MOS1 TRANSPOSASE-LIKE PROTEIN"/>
    <property type="match status" value="1"/>
</dbReference>
<evidence type="ECO:0000313" key="2">
    <source>
        <dbReference type="Proteomes" id="UP000499080"/>
    </source>
</evidence>